<accession>A0A284VSD7</accession>
<reference evidence="2" key="1">
    <citation type="submission" date="2017-06" db="EMBL/GenBank/DDBJ databases">
        <authorList>
            <person name="Cremers G."/>
        </authorList>
    </citation>
    <scope>NUCLEOTIDE SEQUENCE [LARGE SCALE GENOMIC DNA]</scope>
</reference>
<organism evidence="1 2">
    <name type="scientific">Candidatus Methanoperedens nitratireducens</name>
    <dbReference type="NCBI Taxonomy" id="1392998"/>
    <lineage>
        <taxon>Archaea</taxon>
        <taxon>Methanobacteriati</taxon>
        <taxon>Methanobacteriota</taxon>
        <taxon>Stenosarchaea group</taxon>
        <taxon>Methanomicrobia</taxon>
        <taxon>Methanosarcinales</taxon>
        <taxon>ANME-2 cluster</taxon>
        <taxon>Candidatus Methanoperedentaceae</taxon>
        <taxon>Candidatus Methanoperedens</taxon>
    </lineage>
</organism>
<protein>
    <submittedName>
        <fullName evidence="1">Uncharacterized protein</fullName>
    </submittedName>
</protein>
<dbReference type="AlphaFoldDB" id="A0A284VSD7"/>
<proteinExistence type="predicted"/>
<sequence length="242" mass="26939">MNRYFTKIRIIKFVDIFFLILTINCLLSVSEVMAHSPLIPGANENLAGATLIPDPTKSWAIYGELQEGKEAQYYRFNISRARRIHIMLFKPANPENLEFAPGFVLIGPGIINQGDLPDYVEIPAEANAIVVAGEQPAQAAYEPFSASSFYSLAELDIPAPASGTYYIAVYAPSRGGSYGLAVGDRESYSLSEWILIPVKLISVYRWGGTELSHDFLADCSYSCNWYRDYDLVEKMLDGAYSF</sequence>
<evidence type="ECO:0000313" key="2">
    <source>
        <dbReference type="Proteomes" id="UP000218615"/>
    </source>
</evidence>
<name>A0A284VSD7_9EURY</name>
<gene>
    <name evidence="1" type="ORF">MNV_60086</name>
</gene>
<keyword evidence="2" id="KW-1185">Reference proteome</keyword>
<dbReference type="Proteomes" id="UP000218615">
    <property type="component" value="Unassembled WGS sequence"/>
</dbReference>
<dbReference type="Gene3D" id="2.60.120.380">
    <property type="match status" value="1"/>
</dbReference>
<dbReference type="EMBL" id="FZMP01000207">
    <property type="protein sequence ID" value="SNQ62205.1"/>
    <property type="molecule type" value="Genomic_DNA"/>
</dbReference>
<evidence type="ECO:0000313" key="1">
    <source>
        <dbReference type="EMBL" id="SNQ62205.1"/>
    </source>
</evidence>